<feature type="compositionally biased region" description="Basic and acidic residues" evidence="1">
    <location>
        <begin position="155"/>
        <end position="164"/>
    </location>
</feature>
<sequence>MPQEDPDPNSFALSPARADPPGIEDIEVPFVEKFRVDSSVLLPSVLKIFEDDPEPKLTKGKGIVPGTGSDDNGRSRSKARRKSRAVSRSFGQEGSLTTRRATEGDAGQASNRGRAQKAGAETVIADTRDLPPALASNGPNRKPKNPKAKIAQFEVKQEDNDYHPRGASVDLEPIPENRPLRIPQTKLRANAEPQRPDHDPNDPLLTWYFPRRSPDYWEMLDDVAKMFEDLHLQEVTLKHFQRPIDYVTVLLCLSNVVFAEMFQTLQEKVTDGTYRIEFAANGRTGVNLYLSAYSREHIYIAKSLAHKVNAQLDLAKKHSPRSTIQYIHLIECVERVLVHDRRKSWGRVPDGAYSTYTDIDSPAVVHEVGVAESRAELYRRCRRYLQDVPSVNLAVAVKVDSSECEWAELLVLARDPSDDSICKVFNWVRFWGEGAVNSGELRYYPSDFLEVEDRWKIPRAHMRPLDILDGPRCAIVKISFGELGRMVSLAKWENQALMGYIKKPYPWPAGHGGLTHIEKVSLEGEQLRKTPDFARTLAIASALNDHHWVEPHVAGEWRAKAKRELDEMAEQQGEGDEPSSSSAYTAEDEGNEQQEEAVGGAAAGAEGEQDESSSPSSEGSPVWPKGVVGLI</sequence>
<evidence type="ECO:0000256" key="1">
    <source>
        <dbReference type="SAM" id="MobiDB-lite"/>
    </source>
</evidence>
<feature type="compositionally biased region" description="Polar residues" evidence="1">
    <location>
        <begin position="90"/>
        <end position="99"/>
    </location>
</feature>
<protein>
    <submittedName>
        <fullName evidence="2">Uncharacterized protein</fullName>
    </submittedName>
</protein>
<name>A0AA38S9U2_9PEZI</name>
<dbReference type="Proteomes" id="UP001174691">
    <property type="component" value="Unassembled WGS sequence"/>
</dbReference>
<gene>
    <name evidence="2" type="ORF">NKR19_g2837</name>
</gene>
<dbReference type="EMBL" id="JANBVN010000030">
    <property type="protein sequence ID" value="KAJ9160871.1"/>
    <property type="molecule type" value="Genomic_DNA"/>
</dbReference>
<feature type="compositionally biased region" description="Basic residues" evidence="1">
    <location>
        <begin position="75"/>
        <end position="85"/>
    </location>
</feature>
<feature type="region of interest" description="Disordered" evidence="1">
    <location>
        <begin position="1"/>
        <end position="24"/>
    </location>
</feature>
<reference evidence="2" key="1">
    <citation type="submission" date="2022-07" db="EMBL/GenBank/DDBJ databases">
        <title>Fungi with potential for degradation of polypropylene.</title>
        <authorList>
            <person name="Gostincar C."/>
        </authorList>
    </citation>
    <scope>NUCLEOTIDE SEQUENCE</scope>
    <source>
        <strain evidence="2">EXF-13287</strain>
    </source>
</reference>
<feature type="compositionally biased region" description="Acidic residues" evidence="1">
    <location>
        <begin position="586"/>
        <end position="595"/>
    </location>
</feature>
<evidence type="ECO:0000313" key="2">
    <source>
        <dbReference type="EMBL" id="KAJ9160871.1"/>
    </source>
</evidence>
<feature type="compositionally biased region" description="Basic and acidic residues" evidence="1">
    <location>
        <begin position="48"/>
        <end position="57"/>
    </location>
</feature>
<feature type="compositionally biased region" description="Acidic residues" evidence="1">
    <location>
        <begin position="567"/>
        <end position="577"/>
    </location>
</feature>
<accession>A0AA38S9U2</accession>
<feature type="region of interest" description="Disordered" evidence="1">
    <location>
        <begin position="48"/>
        <end position="177"/>
    </location>
</feature>
<evidence type="ECO:0000313" key="3">
    <source>
        <dbReference type="Proteomes" id="UP001174691"/>
    </source>
</evidence>
<feature type="compositionally biased region" description="Low complexity" evidence="1">
    <location>
        <begin position="596"/>
        <end position="621"/>
    </location>
</feature>
<feature type="region of interest" description="Disordered" evidence="1">
    <location>
        <begin position="564"/>
        <end position="631"/>
    </location>
</feature>
<dbReference type="AlphaFoldDB" id="A0AA38S9U2"/>
<organism evidence="2 3">
    <name type="scientific">Coniochaeta hoffmannii</name>
    <dbReference type="NCBI Taxonomy" id="91930"/>
    <lineage>
        <taxon>Eukaryota</taxon>
        <taxon>Fungi</taxon>
        <taxon>Dikarya</taxon>
        <taxon>Ascomycota</taxon>
        <taxon>Pezizomycotina</taxon>
        <taxon>Sordariomycetes</taxon>
        <taxon>Sordariomycetidae</taxon>
        <taxon>Coniochaetales</taxon>
        <taxon>Coniochaetaceae</taxon>
        <taxon>Coniochaeta</taxon>
    </lineage>
</organism>
<proteinExistence type="predicted"/>
<keyword evidence="3" id="KW-1185">Reference proteome</keyword>
<comment type="caution">
    <text evidence="2">The sequence shown here is derived from an EMBL/GenBank/DDBJ whole genome shotgun (WGS) entry which is preliminary data.</text>
</comment>